<evidence type="ECO:0000256" key="4">
    <source>
        <dbReference type="ARBA" id="ARBA00022679"/>
    </source>
</evidence>
<feature type="domain" description="Protein kinase" evidence="11">
    <location>
        <begin position="148"/>
        <end position="388"/>
    </location>
</feature>
<dbReference type="Gene3D" id="1.10.510.10">
    <property type="entry name" value="Transferase(Phosphotransferase) domain 1"/>
    <property type="match status" value="1"/>
</dbReference>
<dbReference type="InterPro" id="IPR011990">
    <property type="entry name" value="TPR-like_helical_dom_sf"/>
</dbReference>
<proteinExistence type="predicted"/>
<keyword evidence="5" id="KW-0547">Nucleotide-binding</keyword>
<keyword evidence="6 12" id="KW-0418">Kinase</keyword>
<dbReference type="InterPro" id="IPR031634">
    <property type="entry name" value="PknG_rubred"/>
</dbReference>
<evidence type="ECO:0000313" key="13">
    <source>
        <dbReference type="Proteomes" id="UP001050975"/>
    </source>
</evidence>
<dbReference type="Gene3D" id="3.30.200.20">
    <property type="entry name" value="Phosphorylase Kinase, domain 1"/>
    <property type="match status" value="1"/>
</dbReference>
<protein>
    <recommendedName>
        <fullName evidence="2">Serine/threonine-protein kinase PknG</fullName>
        <ecNumber evidence="1">2.7.11.1</ecNumber>
    </recommendedName>
</protein>
<accession>A0AAV3XMC1</accession>
<dbReference type="GO" id="GO:0004674">
    <property type="term" value="F:protein serine/threonine kinase activity"/>
    <property type="evidence" value="ECO:0007669"/>
    <property type="project" value="UniProtKB-KW"/>
</dbReference>
<evidence type="ECO:0000256" key="6">
    <source>
        <dbReference type="ARBA" id="ARBA00022777"/>
    </source>
</evidence>
<keyword evidence="7" id="KW-0067">ATP-binding</keyword>
<evidence type="ECO:0000256" key="10">
    <source>
        <dbReference type="SAM" id="MobiDB-lite"/>
    </source>
</evidence>
<evidence type="ECO:0000256" key="5">
    <source>
        <dbReference type="ARBA" id="ARBA00022741"/>
    </source>
</evidence>
<reference evidence="12" key="1">
    <citation type="submission" date="2019-10" db="EMBL/GenBank/DDBJ databases">
        <title>Draft genome sequece of Microseira wollei NIES-4236.</title>
        <authorList>
            <person name="Yamaguchi H."/>
            <person name="Suzuki S."/>
            <person name="Kawachi M."/>
        </authorList>
    </citation>
    <scope>NUCLEOTIDE SEQUENCE</scope>
    <source>
        <strain evidence="12">NIES-4236</strain>
    </source>
</reference>
<dbReference type="Pfam" id="PF16918">
    <property type="entry name" value="PknG_TPR"/>
    <property type="match status" value="1"/>
</dbReference>
<comment type="catalytic activity">
    <reaction evidence="8">
        <text>L-threonyl-[protein] + ATP = O-phospho-L-threonyl-[protein] + ADP + H(+)</text>
        <dbReference type="Rhea" id="RHEA:46608"/>
        <dbReference type="Rhea" id="RHEA-COMP:11060"/>
        <dbReference type="Rhea" id="RHEA-COMP:11605"/>
        <dbReference type="ChEBI" id="CHEBI:15378"/>
        <dbReference type="ChEBI" id="CHEBI:30013"/>
        <dbReference type="ChEBI" id="CHEBI:30616"/>
        <dbReference type="ChEBI" id="CHEBI:61977"/>
        <dbReference type="ChEBI" id="CHEBI:456216"/>
        <dbReference type="EC" id="2.7.11.1"/>
    </reaction>
</comment>
<dbReference type="Gene3D" id="1.25.40.10">
    <property type="entry name" value="Tetratricopeptide repeat domain"/>
    <property type="match status" value="2"/>
</dbReference>
<dbReference type="Pfam" id="PF16919">
    <property type="entry name" value="PknG_rubred"/>
    <property type="match status" value="1"/>
</dbReference>
<dbReference type="InterPro" id="IPR011009">
    <property type="entry name" value="Kinase-like_dom_sf"/>
</dbReference>
<dbReference type="PANTHER" id="PTHR24363:SF0">
    <property type="entry name" value="SERINE_THREONINE KINASE LIKE DOMAIN CONTAINING 1"/>
    <property type="match status" value="1"/>
</dbReference>
<keyword evidence="3 12" id="KW-0723">Serine/threonine-protein kinase</keyword>
<dbReference type="PANTHER" id="PTHR24363">
    <property type="entry name" value="SERINE/THREONINE PROTEIN KINASE"/>
    <property type="match status" value="1"/>
</dbReference>
<comment type="caution">
    <text evidence="12">The sequence shown here is derived from an EMBL/GenBank/DDBJ whole genome shotgun (WGS) entry which is preliminary data.</text>
</comment>
<dbReference type="CDD" id="cd14014">
    <property type="entry name" value="STKc_PknB_like"/>
    <property type="match status" value="1"/>
</dbReference>
<dbReference type="RefSeq" id="WP_226588458.1">
    <property type="nucleotide sequence ID" value="NZ_BLAY01000135.1"/>
</dbReference>
<feature type="region of interest" description="Disordered" evidence="10">
    <location>
        <begin position="45"/>
        <end position="86"/>
    </location>
</feature>
<evidence type="ECO:0000259" key="11">
    <source>
        <dbReference type="PROSITE" id="PS50011"/>
    </source>
</evidence>
<dbReference type="SUPFAM" id="SSF56112">
    <property type="entry name" value="Protein kinase-like (PK-like)"/>
    <property type="match status" value="1"/>
</dbReference>
<evidence type="ECO:0000256" key="2">
    <source>
        <dbReference type="ARBA" id="ARBA00014676"/>
    </source>
</evidence>
<dbReference type="GO" id="GO:0005524">
    <property type="term" value="F:ATP binding"/>
    <property type="evidence" value="ECO:0007669"/>
    <property type="project" value="UniProtKB-KW"/>
</dbReference>
<name>A0AAV3XMC1_9CYAN</name>
<evidence type="ECO:0000256" key="3">
    <source>
        <dbReference type="ARBA" id="ARBA00022527"/>
    </source>
</evidence>
<comment type="catalytic activity">
    <reaction evidence="9">
        <text>L-seryl-[protein] + ATP = O-phospho-L-seryl-[protein] + ADP + H(+)</text>
        <dbReference type="Rhea" id="RHEA:17989"/>
        <dbReference type="Rhea" id="RHEA-COMP:9863"/>
        <dbReference type="Rhea" id="RHEA-COMP:11604"/>
        <dbReference type="ChEBI" id="CHEBI:15378"/>
        <dbReference type="ChEBI" id="CHEBI:29999"/>
        <dbReference type="ChEBI" id="CHEBI:30616"/>
        <dbReference type="ChEBI" id="CHEBI:83421"/>
        <dbReference type="ChEBI" id="CHEBI:456216"/>
        <dbReference type="EC" id="2.7.11.1"/>
    </reaction>
</comment>
<gene>
    <name evidence="12" type="ORF">MiSe_66330</name>
</gene>
<dbReference type="Pfam" id="PF00069">
    <property type="entry name" value="Pkinase"/>
    <property type="match status" value="1"/>
</dbReference>
<dbReference type="InterPro" id="IPR031636">
    <property type="entry name" value="PknG_TPR"/>
</dbReference>
<dbReference type="PROSITE" id="PS00108">
    <property type="entry name" value="PROTEIN_KINASE_ST"/>
    <property type="match status" value="1"/>
</dbReference>
<keyword evidence="13" id="KW-1185">Reference proteome</keyword>
<evidence type="ECO:0000256" key="7">
    <source>
        <dbReference type="ARBA" id="ARBA00022840"/>
    </source>
</evidence>
<evidence type="ECO:0000313" key="12">
    <source>
        <dbReference type="EMBL" id="GET41819.1"/>
    </source>
</evidence>
<sequence>MDGERCKRKGCTGTIEDGYCDLCGMAELKTVESFQAAVLNSTRQSASITTGTGSSPLTNRSKGSRRTSSSSSRSSRRQLGAGLVSIPELPSTEPEKAILADAKVPENKRFCSNCNNPLKRERGFCSKCGTKYSFIASLYPKDLVAGQYEVKGAIAYGGLGWIYLGFDQTLSRYVVLKGLLNTEDAASAAVAVAERQFLASVKHANIVGIYNFVKHNNEGFIVMEYVGGKTLKEIRKERGPLPIAEAIAYIHRILGAFSYLHSQGLVYCDFKPDNVMLEGHDVKLIDMGGVRRIDDPHGDIYGTVGYSAPEAGEGPTIVSDLFTIGRTLAVLLTNIPGFSKEHLYTLPSPQEDALFAKQESLYRFLLKATAENPDDRFQSADEMADQLLGVLREIVAIETNTPRPSASNIFSGDMLAITTSGDFELIKPDYRQLPIPILDTSDPAGNAVMNASAISDPNKRIASLKQVVQQYPNSKEALLRLANSLIDTGADKEVEEILAQVEAIDAWDWRVLWYGGRSFMAQGKAQQAQGTFDQVYFDLPGELVPKLALGLAAELAGNYKLAIGMYDLVSRTDPSYVSAAFGLARCLGKTGDRKGAVTALERVPQTSNMYARSRVEIARTLINTERSAPGAKELKEASTAIEALTLEGMDRYRLTKQVLETALNLVTSAALSPNSSIAILGQTLEEVNLRKGLEKALRAMAHLTTGDEKIRLVDEANNVRPKTLF</sequence>
<evidence type="ECO:0000256" key="8">
    <source>
        <dbReference type="ARBA" id="ARBA00047899"/>
    </source>
</evidence>
<dbReference type="InterPro" id="IPR000719">
    <property type="entry name" value="Prot_kinase_dom"/>
</dbReference>
<organism evidence="12 13">
    <name type="scientific">Microseira wollei NIES-4236</name>
    <dbReference type="NCBI Taxonomy" id="2530354"/>
    <lineage>
        <taxon>Bacteria</taxon>
        <taxon>Bacillati</taxon>
        <taxon>Cyanobacteriota</taxon>
        <taxon>Cyanophyceae</taxon>
        <taxon>Oscillatoriophycideae</taxon>
        <taxon>Aerosakkonematales</taxon>
        <taxon>Aerosakkonemataceae</taxon>
        <taxon>Microseira</taxon>
    </lineage>
</organism>
<dbReference type="Proteomes" id="UP001050975">
    <property type="component" value="Unassembled WGS sequence"/>
</dbReference>
<keyword evidence="4" id="KW-0808">Transferase</keyword>
<dbReference type="AlphaFoldDB" id="A0AAV3XMC1"/>
<dbReference type="InterPro" id="IPR008271">
    <property type="entry name" value="Ser/Thr_kinase_AS"/>
</dbReference>
<evidence type="ECO:0000256" key="9">
    <source>
        <dbReference type="ARBA" id="ARBA00048679"/>
    </source>
</evidence>
<evidence type="ECO:0000256" key="1">
    <source>
        <dbReference type="ARBA" id="ARBA00012513"/>
    </source>
</evidence>
<dbReference type="PROSITE" id="PS50011">
    <property type="entry name" value="PROTEIN_KINASE_DOM"/>
    <property type="match status" value="1"/>
</dbReference>
<dbReference type="EC" id="2.7.11.1" evidence="1"/>
<dbReference type="EMBL" id="BLAY01000135">
    <property type="protein sequence ID" value="GET41819.1"/>
    <property type="molecule type" value="Genomic_DNA"/>
</dbReference>
<feature type="compositionally biased region" description="Polar residues" evidence="10">
    <location>
        <begin position="45"/>
        <end position="59"/>
    </location>
</feature>
<dbReference type="SUPFAM" id="SSF48452">
    <property type="entry name" value="TPR-like"/>
    <property type="match status" value="1"/>
</dbReference>